<organism evidence="5 6">
    <name type="scientific">Kazachstania africana (strain ATCC 22294 / BCRC 22015 / CBS 2517 / CECT 1963 / NBRC 1671 / NRRL Y-8276)</name>
    <name type="common">Yeast</name>
    <name type="synonym">Kluyveromyces africanus</name>
    <dbReference type="NCBI Taxonomy" id="1071382"/>
    <lineage>
        <taxon>Eukaryota</taxon>
        <taxon>Fungi</taxon>
        <taxon>Dikarya</taxon>
        <taxon>Ascomycota</taxon>
        <taxon>Saccharomycotina</taxon>
        <taxon>Saccharomycetes</taxon>
        <taxon>Saccharomycetales</taxon>
        <taxon>Saccharomycetaceae</taxon>
        <taxon>Kazachstania</taxon>
    </lineage>
</organism>
<feature type="transmembrane region" description="Helical" evidence="3">
    <location>
        <begin position="185"/>
        <end position="205"/>
    </location>
</feature>
<dbReference type="RefSeq" id="XP_003956143.1">
    <property type="nucleotide sequence ID" value="XM_003956094.1"/>
</dbReference>
<evidence type="ECO:0000256" key="3">
    <source>
        <dbReference type="SAM" id="Phobius"/>
    </source>
</evidence>
<feature type="transmembrane region" description="Helical" evidence="3">
    <location>
        <begin position="374"/>
        <end position="398"/>
    </location>
</feature>
<dbReference type="InterPro" id="IPR036259">
    <property type="entry name" value="MFS_trans_sf"/>
</dbReference>
<dbReference type="PANTHER" id="PTHR11360:SF177">
    <property type="entry name" value="RIBOFLAVIN TRANSPORTER MCH5"/>
    <property type="match status" value="1"/>
</dbReference>
<dbReference type="InterPro" id="IPR011701">
    <property type="entry name" value="MFS"/>
</dbReference>
<name>H2ARK8_KAZAF</name>
<feature type="domain" description="Major facilitator superfamily (MFS) profile" evidence="4">
    <location>
        <begin position="59"/>
        <end position="473"/>
    </location>
</feature>
<keyword evidence="3" id="KW-0812">Transmembrane</keyword>
<evidence type="ECO:0000313" key="5">
    <source>
        <dbReference type="EMBL" id="CCF57008.1"/>
    </source>
</evidence>
<keyword evidence="3" id="KW-1133">Transmembrane helix</keyword>
<protein>
    <recommendedName>
        <fullName evidence="4">Major facilitator superfamily (MFS) profile domain-containing protein</fullName>
    </recommendedName>
</protein>
<dbReference type="GeneID" id="13885612"/>
<feature type="transmembrane region" description="Helical" evidence="3">
    <location>
        <begin position="225"/>
        <end position="243"/>
    </location>
</feature>
<dbReference type="GO" id="GO:0016020">
    <property type="term" value="C:membrane"/>
    <property type="evidence" value="ECO:0007669"/>
    <property type="project" value="UniProtKB-SubCell"/>
</dbReference>
<feature type="transmembrane region" description="Helical" evidence="3">
    <location>
        <begin position="98"/>
        <end position="120"/>
    </location>
</feature>
<dbReference type="EMBL" id="HE650823">
    <property type="protein sequence ID" value="CCF57008.1"/>
    <property type="molecule type" value="Genomic_DNA"/>
</dbReference>
<dbReference type="Pfam" id="PF07690">
    <property type="entry name" value="MFS_1"/>
    <property type="match status" value="1"/>
</dbReference>
<dbReference type="InParanoid" id="H2ARK8"/>
<sequence length="473" mass="51680">MEGHELASSHSTNTMGDFSTEQKVNEVNSFEEIKNVSVDKGILSEDNIDFPEGGFQGWLTTFGSFCGLIAVFGIENVTGIFEEYLQTHQLAEVNSSKIGWIFSIFPFICSVSGIFSGIYFDRNGFKKIVIIGTILHVGGLFAMANSAKYWHFILSFSIICGFGNGLALSPLIICPSHYFKRRRGLAIACGNLGSCIGGGVFPFLLRRLFRMTSDENAYYGFQWGIRVLAFINLTLLIISIVCAKERLSYAAELKGSKFIERFKKVSKIYALQSFDAKGLVEPLFLSCVVGFALCDTCLNVATTYFTTYATTRGISASDSKNLVSVMNFCSIPGSLIPGMLCDVFGRFNIMIGTMIALTLLIFVGWLPFAKSLASFYVISALFGYLQGTIYSLLVVCCGQVSKTTDFGKRYATSNLIASGTILYAVPIAGAIIGSGSHRGYENYIVYCGVLAIAGGIAMFVTRIIAVGFTWKKY</sequence>
<comment type="similarity">
    <text evidence="2">Belongs to the major facilitator superfamily. Monocarboxylate porter (TC 2.A.1.13) family.</text>
</comment>
<dbReference type="KEGG" id="kaf:KAFR_0C00100"/>
<dbReference type="eggNOG" id="KOG2504">
    <property type="taxonomic scope" value="Eukaryota"/>
</dbReference>
<reference evidence="5 6" key="1">
    <citation type="journal article" date="2011" name="Proc. Natl. Acad. Sci. U.S.A.">
        <title>Evolutionary erosion of yeast sex chromosomes by mating-type switching accidents.</title>
        <authorList>
            <person name="Gordon J.L."/>
            <person name="Armisen D."/>
            <person name="Proux-Wera E."/>
            <person name="Oheigeartaigh S.S."/>
            <person name="Byrne K.P."/>
            <person name="Wolfe K.H."/>
        </authorList>
    </citation>
    <scope>NUCLEOTIDE SEQUENCE [LARGE SCALE GENOMIC DNA]</scope>
    <source>
        <strain evidence="6">ATCC 22294 / BCRC 22015 / CBS 2517 / CECT 1963 / NBRC 1671 / NRRL Y-8276</strain>
    </source>
</reference>
<keyword evidence="6" id="KW-1185">Reference proteome</keyword>
<proteinExistence type="inferred from homology"/>
<keyword evidence="3" id="KW-0472">Membrane</keyword>
<comment type="subcellular location">
    <subcellularLocation>
        <location evidence="1">Membrane</location>
        <topology evidence="1">Multi-pass membrane protein</topology>
    </subcellularLocation>
</comment>
<dbReference type="Gene3D" id="1.20.1250.20">
    <property type="entry name" value="MFS general substrate transporter like domains"/>
    <property type="match status" value="2"/>
</dbReference>
<accession>H2ARK8</accession>
<dbReference type="OrthoDB" id="6509908at2759"/>
<evidence type="ECO:0000256" key="1">
    <source>
        <dbReference type="ARBA" id="ARBA00004141"/>
    </source>
</evidence>
<evidence type="ECO:0000313" key="6">
    <source>
        <dbReference type="Proteomes" id="UP000005220"/>
    </source>
</evidence>
<dbReference type="PANTHER" id="PTHR11360">
    <property type="entry name" value="MONOCARBOXYLATE TRANSPORTER"/>
    <property type="match status" value="1"/>
</dbReference>
<dbReference type="InterPro" id="IPR020846">
    <property type="entry name" value="MFS_dom"/>
</dbReference>
<dbReference type="GO" id="GO:0032218">
    <property type="term" value="P:riboflavin transport"/>
    <property type="evidence" value="ECO:0007669"/>
    <property type="project" value="TreeGrafter"/>
</dbReference>
<evidence type="ECO:0000256" key="2">
    <source>
        <dbReference type="ARBA" id="ARBA00006727"/>
    </source>
</evidence>
<gene>
    <name evidence="5" type="primary">KAFR0C00100</name>
    <name evidence="5" type="ORF">KAFR_0C00100</name>
</gene>
<dbReference type="HOGENOM" id="CLU_001265_1_0_1"/>
<dbReference type="GO" id="GO:0022857">
    <property type="term" value="F:transmembrane transporter activity"/>
    <property type="evidence" value="ECO:0007669"/>
    <property type="project" value="InterPro"/>
</dbReference>
<evidence type="ECO:0000259" key="4">
    <source>
        <dbReference type="PROSITE" id="PS50850"/>
    </source>
</evidence>
<dbReference type="Proteomes" id="UP000005220">
    <property type="component" value="Chromosome 3"/>
</dbReference>
<feature type="transmembrane region" description="Helical" evidence="3">
    <location>
        <begin position="347"/>
        <end position="368"/>
    </location>
</feature>
<dbReference type="PROSITE" id="PS50850">
    <property type="entry name" value="MFS"/>
    <property type="match status" value="1"/>
</dbReference>
<dbReference type="SUPFAM" id="SSF103473">
    <property type="entry name" value="MFS general substrate transporter"/>
    <property type="match status" value="1"/>
</dbReference>
<dbReference type="AlphaFoldDB" id="H2ARK8"/>
<dbReference type="InterPro" id="IPR050327">
    <property type="entry name" value="Proton-linked_MCT"/>
</dbReference>
<feature type="transmembrane region" description="Helical" evidence="3">
    <location>
        <begin position="150"/>
        <end position="173"/>
    </location>
</feature>
<feature type="transmembrane region" description="Helical" evidence="3">
    <location>
        <begin position="410"/>
        <end position="431"/>
    </location>
</feature>
<feature type="transmembrane region" description="Helical" evidence="3">
    <location>
        <begin position="443"/>
        <end position="470"/>
    </location>
</feature>